<dbReference type="Pfam" id="PF00300">
    <property type="entry name" value="His_Phos_1"/>
    <property type="match status" value="1"/>
</dbReference>
<dbReference type="AlphaFoldDB" id="A0A426QI20"/>
<gene>
    <name evidence="2" type="ORF">D6C00_05215</name>
</gene>
<organism evidence="2 3">
    <name type="scientific">Thiohalobacter thiocyanaticus</name>
    <dbReference type="NCBI Taxonomy" id="585455"/>
    <lineage>
        <taxon>Bacteria</taxon>
        <taxon>Pseudomonadati</taxon>
        <taxon>Pseudomonadota</taxon>
        <taxon>Gammaproteobacteria</taxon>
        <taxon>Thiohalobacterales</taxon>
        <taxon>Thiohalobacteraceae</taxon>
        <taxon>Thiohalobacter</taxon>
    </lineage>
</organism>
<feature type="compositionally biased region" description="Basic and acidic residues" evidence="1">
    <location>
        <begin position="7"/>
        <end position="18"/>
    </location>
</feature>
<dbReference type="Gene3D" id="3.40.50.1240">
    <property type="entry name" value="Phosphoglycerate mutase-like"/>
    <property type="match status" value="1"/>
</dbReference>
<accession>A0A426QI20</accession>
<dbReference type="CDD" id="cd07067">
    <property type="entry name" value="HP_PGM_like"/>
    <property type="match status" value="1"/>
</dbReference>
<dbReference type="OrthoDB" id="9783269at2"/>
<dbReference type="SUPFAM" id="SSF53254">
    <property type="entry name" value="Phosphoglycerate mutase-like"/>
    <property type="match status" value="1"/>
</dbReference>
<dbReference type="GO" id="GO:0016791">
    <property type="term" value="F:phosphatase activity"/>
    <property type="evidence" value="ECO:0007669"/>
    <property type="project" value="TreeGrafter"/>
</dbReference>
<dbReference type="Proteomes" id="UP000287798">
    <property type="component" value="Unassembled WGS sequence"/>
</dbReference>
<dbReference type="RefSeq" id="WP_125180667.1">
    <property type="nucleotide sequence ID" value="NZ_QZMU01000001.1"/>
</dbReference>
<feature type="region of interest" description="Disordered" evidence="1">
    <location>
        <begin position="1"/>
        <end position="32"/>
    </location>
</feature>
<dbReference type="InterPro" id="IPR050275">
    <property type="entry name" value="PGM_Phosphatase"/>
</dbReference>
<evidence type="ECO:0000313" key="3">
    <source>
        <dbReference type="Proteomes" id="UP000287798"/>
    </source>
</evidence>
<dbReference type="SMART" id="SM00855">
    <property type="entry name" value="PGAM"/>
    <property type="match status" value="1"/>
</dbReference>
<dbReference type="PANTHER" id="PTHR48100">
    <property type="entry name" value="BROAD-SPECIFICITY PHOSPHATASE YOR283W-RELATED"/>
    <property type="match status" value="1"/>
</dbReference>
<dbReference type="PIRSF" id="PIRSF000709">
    <property type="entry name" value="6PFK_2-Ptase"/>
    <property type="match status" value="1"/>
</dbReference>
<evidence type="ECO:0000313" key="2">
    <source>
        <dbReference type="EMBL" id="RRQ21399.1"/>
    </source>
</evidence>
<evidence type="ECO:0000256" key="1">
    <source>
        <dbReference type="SAM" id="MobiDB-lite"/>
    </source>
</evidence>
<dbReference type="InterPro" id="IPR013078">
    <property type="entry name" value="His_Pase_superF_clade-1"/>
</dbReference>
<dbReference type="GO" id="GO:0005737">
    <property type="term" value="C:cytoplasm"/>
    <property type="evidence" value="ECO:0007669"/>
    <property type="project" value="TreeGrafter"/>
</dbReference>
<proteinExistence type="predicted"/>
<protein>
    <submittedName>
        <fullName evidence="2">Histidine phosphatase family protein</fullName>
    </submittedName>
</protein>
<dbReference type="EMBL" id="QZMU01000001">
    <property type="protein sequence ID" value="RRQ21399.1"/>
    <property type="molecule type" value="Genomic_DNA"/>
</dbReference>
<dbReference type="PANTHER" id="PTHR48100:SF1">
    <property type="entry name" value="HISTIDINE PHOSPHATASE FAMILY PROTEIN-RELATED"/>
    <property type="match status" value="1"/>
</dbReference>
<sequence length="205" mass="22332">MSADSEPGGRFDLLRHGEPVGGKRYRGQSDDPLSEAGWAQMWAAVGERPDWTRIVSSPLARCAAFAEALADRLALPLDYEARFKEIGFGSWEGRTAAELQREDPEQLRRFHADPVGARPPGAEPLPDFIARIGDGWRDCLERCRGESVLIVAHAGTIRAVIGQVLELPPAALYRIKVPYAGWARIELDPGRGASLALPVGQGRIG</sequence>
<reference evidence="2 3" key="1">
    <citation type="journal article" date="2010" name="Int. J. Syst. Evol. Microbiol.">
        <title>Thiohalobacter thiocyanaticus gen. nov., sp. nov., a moderately halophilic, sulfur-oxidizing gammaproteobacterium from hypersaline lakes, that utilizes thiocyanate.</title>
        <authorList>
            <person name="Sorokin D.Y."/>
            <person name="Kovaleva O.L."/>
            <person name="Tourova T.P."/>
            <person name="Muyzer G."/>
        </authorList>
    </citation>
    <scope>NUCLEOTIDE SEQUENCE [LARGE SCALE GENOMIC DNA]</scope>
    <source>
        <strain evidence="2 3">Hrh1</strain>
    </source>
</reference>
<keyword evidence="3" id="KW-1185">Reference proteome</keyword>
<comment type="caution">
    <text evidence="2">The sequence shown here is derived from an EMBL/GenBank/DDBJ whole genome shotgun (WGS) entry which is preliminary data.</text>
</comment>
<dbReference type="InterPro" id="IPR029033">
    <property type="entry name" value="His_PPase_superfam"/>
</dbReference>
<name>A0A426QI20_9GAMM</name>